<feature type="binding site" evidence="7">
    <location>
        <position position="50"/>
    </location>
    <ligand>
        <name>Zn(2+)</name>
        <dbReference type="ChEBI" id="CHEBI:29105"/>
    </ligand>
</feature>
<evidence type="ECO:0000256" key="6">
    <source>
        <dbReference type="ARBA" id="ARBA00048348"/>
    </source>
</evidence>
<dbReference type="SMART" id="SM00947">
    <property type="entry name" value="Pro_CA"/>
    <property type="match status" value="1"/>
</dbReference>
<dbReference type="EC" id="4.2.1.1" evidence="2"/>
<dbReference type="PANTHER" id="PTHR11002:SF76">
    <property type="entry name" value="CARBONIC ANHYDRASE"/>
    <property type="match status" value="1"/>
</dbReference>
<evidence type="ECO:0000313" key="9">
    <source>
        <dbReference type="Proteomes" id="UP000193978"/>
    </source>
</evidence>
<dbReference type="KEGG" id="mbry:B1812_12795"/>
<feature type="binding site" evidence="7">
    <location>
        <position position="52"/>
    </location>
    <ligand>
        <name>Zn(2+)</name>
        <dbReference type="ChEBI" id="CHEBI:29105"/>
    </ligand>
</feature>
<name>A0A1W6MW37_9HYPH</name>
<accession>A0A1W6MW37</accession>
<evidence type="ECO:0000256" key="2">
    <source>
        <dbReference type="ARBA" id="ARBA00012925"/>
    </source>
</evidence>
<keyword evidence="9" id="KW-1185">Reference proteome</keyword>
<dbReference type="AlphaFoldDB" id="A0A1W6MW37"/>
<dbReference type="Pfam" id="PF00484">
    <property type="entry name" value="Pro_CA"/>
    <property type="match status" value="1"/>
</dbReference>
<dbReference type="InterPro" id="IPR036874">
    <property type="entry name" value="Carbonic_anhydrase_sf"/>
</dbReference>
<organism evidence="8 9">
    <name type="scientific">Methylocystis bryophila</name>
    <dbReference type="NCBI Taxonomy" id="655015"/>
    <lineage>
        <taxon>Bacteria</taxon>
        <taxon>Pseudomonadati</taxon>
        <taxon>Pseudomonadota</taxon>
        <taxon>Alphaproteobacteria</taxon>
        <taxon>Hyphomicrobiales</taxon>
        <taxon>Methylocystaceae</taxon>
        <taxon>Methylocystis</taxon>
    </lineage>
</organism>
<evidence type="ECO:0000256" key="4">
    <source>
        <dbReference type="ARBA" id="ARBA00022833"/>
    </source>
</evidence>
<comment type="catalytic activity">
    <reaction evidence="6">
        <text>hydrogencarbonate + H(+) = CO2 + H2O</text>
        <dbReference type="Rhea" id="RHEA:10748"/>
        <dbReference type="ChEBI" id="CHEBI:15377"/>
        <dbReference type="ChEBI" id="CHEBI:15378"/>
        <dbReference type="ChEBI" id="CHEBI:16526"/>
        <dbReference type="ChEBI" id="CHEBI:17544"/>
        <dbReference type="EC" id="4.2.1.1"/>
    </reaction>
</comment>
<evidence type="ECO:0000256" key="5">
    <source>
        <dbReference type="ARBA" id="ARBA00023239"/>
    </source>
</evidence>
<evidence type="ECO:0000256" key="1">
    <source>
        <dbReference type="ARBA" id="ARBA00006217"/>
    </source>
</evidence>
<dbReference type="Proteomes" id="UP000193978">
    <property type="component" value="Chromosome"/>
</dbReference>
<dbReference type="RefSeq" id="WP_085771930.1">
    <property type="nucleotide sequence ID" value="NZ_AP027149.1"/>
</dbReference>
<dbReference type="EMBL" id="CP019948">
    <property type="protein sequence ID" value="ARN81811.1"/>
    <property type="molecule type" value="Genomic_DNA"/>
</dbReference>
<keyword evidence="3 7" id="KW-0479">Metal-binding</keyword>
<sequence>MTEKRQAPLLSHHLLEGYETFLSGRFHRERERFHDLAKRGQHPHTLVIGCCDSRVTPEEIFDAEPGEIFDVRNVANLVPPHASNNYHHGSWAAIDYAVSNLQVSHIVVLGHARCGGVRAFLENLIGEAALDEEDYIGNWISMIAPAARAIAPAPATFDQAYADRLARESIRRGLANLRTFEKVVEAEGAGRLALHGAFFSIEDASLFALDESSGEFVQVLPSSHGAALARPRF</sequence>
<dbReference type="OrthoDB" id="9797527at2"/>
<protein>
    <recommendedName>
        <fullName evidence="2">carbonic anhydrase</fullName>
        <ecNumber evidence="2">4.2.1.1</ecNumber>
    </recommendedName>
</protein>
<proteinExistence type="inferred from homology"/>
<comment type="similarity">
    <text evidence="1">Belongs to the beta-class carbonic anhydrase family.</text>
</comment>
<dbReference type="InterPro" id="IPR001765">
    <property type="entry name" value="Carbonic_anhydrase"/>
</dbReference>
<keyword evidence="4 7" id="KW-0862">Zinc</keyword>
<gene>
    <name evidence="8" type="ORF">B1812_12795</name>
</gene>
<comment type="cofactor">
    <cofactor evidence="7">
        <name>Zn(2+)</name>
        <dbReference type="ChEBI" id="CHEBI:29105"/>
    </cofactor>
    <text evidence="7">Binds 1 zinc ion per subunit.</text>
</comment>
<dbReference type="STRING" id="655015.B1812_12795"/>
<dbReference type="GO" id="GO:0008270">
    <property type="term" value="F:zinc ion binding"/>
    <property type="evidence" value="ECO:0007669"/>
    <property type="project" value="InterPro"/>
</dbReference>
<evidence type="ECO:0000256" key="3">
    <source>
        <dbReference type="ARBA" id="ARBA00022723"/>
    </source>
</evidence>
<keyword evidence="5" id="KW-0456">Lyase</keyword>
<dbReference type="GO" id="GO:0004089">
    <property type="term" value="F:carbonate dehydratase activity"/>
    <property type="evidence" value="ECO:0007669"/>
    <property type="project" value="UniProtKB-EC"/>
</dbReference>
<dbReference type="Gene3D" id="3.40.1050.10">
    <property type="entry name" value="Carbonic anhydrase"/>
    <property type="match status" value="1"/>
</dbReference>
<dbReference type="PANTHER" id="PTHR11002">
    <property type="entry name" value="CARBONIC ANHYDRASE"/>
    <property type="match status" value="1"/>
</dbReference>
<evidence type="ECO:0000313" key="8">
    <source>
        <dbReference type="EMBL" id="ARN81811.1"/>
    </source>
</evidence>
<dbReference type="SUPFAM" id="SSF53056">
    <property type="entry name" value="beta-carbonic anhydrase, cab"/>
    <property type="match status" value="1"/>
</dbReference>
<feature type="binding site" evidence="7">
    <location>
        <position position="111"/>
    </location>
    <ligand>
        <name>Zn(2+)</name>
        <dbReference type="ChEBI" id="CHEBI:29105"/>
    </ligand>
</feature>
<feature type="binding site" evidence="7">
    <location>
        <position position="114"/>
    </location>
    <ligand>
        <name>Zn(2+)</name>
        <dbReference type="ChEBI" id="CHEBI:29105"/>
    </ligand>
</feature>
<evidence type="ECO:0000256" key="7">
    <source>
        <dbReference type="PIRSR" id="PIRSR601765-1"/>
    </source>
</evidence>
<reference evidence="8 9" key="1">
    <citation type="submission" date="2017-02" db="EMBL/GenBank/DDBJ databases">
        <authorList>
            <person name="Peterson S.W."/>
        </authorList>
    </citation>
    <scope>NUCLEOTIDE SEQUENCE [LARGE SCALE GENOMIC DNA]</scope>
    <source>
        <strain evidence="8 9">S285</strain>
    </source>
</reference>